<gene>
    <name evidence="2" type="ORF">A2U01_0007150</name>
</gene>
<protein>
    <submittedName>
        <fullName evidence="2">Protein gar2-like</fullName>
    </submittedName>
</protein>
<feature type="region of interest" description="Disordered" evidence="1">
    <location>
        <begin position="66"/>
        <end position="188"/>
    </location>
</feature>
<evidence type="ECO:0000313" key="2">
    <source>
        <dbReference type="EMBL" id="MCH86296.1"/>
    </source>
</evidence>
<feature type="compositionally biased region" description="Basic and acidic residues" evidence="1">
    <location>
        <begin position="101"/>
        <end position="115"/>
    </location>
</feature>
<dbReference type="Proteomes" id="UP000265520">
    <property type="component" value="Unassembled WGS sequence"/>
</dbReference>
<sequence length="237" mass="25714">TPQVIMQETPQIDKVSIISTHEGESTNSCINGSGTKNMSPPKETNEENCIPKGTTIEADKDILVEGNDCEGLQGEIQQPPQDIVIGRTDDDQIMNDEENDQGNKDDESNQSHSDEETIQSDDESENQEQSTPTTSNQNSSTKETSLDDDEIMKEAEKGGSEILPVSSTSELSANAGMTEGEFTTMQDSDPATALSLLLTKKWAQSQSSSEKTLSISTQSDTEVRSAGRQDSLLLKLH</sequence>
<proteinExistence type="predicted"/>
<feature type="compositionally biased region" description="Low complexity" evidence="1">
    <location>
        <begin position="127"/>
        <end position="141"/>
    </location>
</feature>
<feature type="non-terminal residue" evidence="2">
    <location>
        <position position="1"/>
    </location>
</feature>
<reference evidence="2 3" key="1">
    <citation type="journal article" date="2018" name="Front. Plant Sci.">
        <title>Red Clover (Trifolium pratense) and Zigzag Clover (T. medium) - A Picture of Genomic Similarities and Differences.</title>
        <authorList>
            <person name="Dluhosova J."/>
            <person name="Istvanek J."/>
            <person name="Nedelnik J."/>
            <person name="Repkova J."/>
        </authorList>
    </citation>
    <scope>NUCLEOTIDE SEQUENCE [LARGE SCALE GENOMIC DNA]</scope>
    <source>
        <strain evidence="3">cv. 10/8</strain>
        <tissue evidence="2">Leaf</tissue>
    </source>
</reference>
<feature type="compositionally biased region" description="Acidic residues" evidence="1">
    <location>
        <begin position="116"/>
        <end position="126"/>
    </location>
</feature>
<feature type="compositionally biased region" description="Acidic residues" evidence="1">
    <location>
        <begin position="91"/>
        <end position="100"/>
    </location>
</feature>
<accession>A0A392MFL2</accession>
<feature type="region of interest" description="Disordered" evidence="1">
    <location>
        <begin position="203"/>
        <end position="237"/>
    </location>
</feature>
<keyword evidence="3" id="KW-1185">Reference proteome</keyword>
<organism evidence="2 3">
    <name type="scientific">Trifolium medium</name>
    <dbReference type="NCBI Taxonomy" id="97028"/>
    <lineage>
        <taxon>Eukaryota</taxon>
        <taxon>Viridiplantae</taxon>
        <taxon>Streptophyta</taxon>
        <taxon>Embryophyta</taxon>
        <taxon>Tracheophyta</taxon>
        <taxon>Spermatophyta</taxon>
        <taxon>Magnoliopsida</taxon>
        <taxon>eudicotyledons</taxon>
        <taxon>Gunneridae</taxon>
        <taxon>Pentapetalae</taxon>
        <taxon>rosids</taxon>
        <taxon>fabids</taxon>
        <taxon>Fabales</taxon>
        <taxon>Fabaceae</taxon>
        <taxon>Papilionoideae</taxon>
        <taxon>50 kb inversion clade</taxon>
        <taxon>NPAAA clade</taxon>
        <taxon>Hologalegina</taxon>
        <taxon>IRL clade</taxon>
        <taxon>Trifolieae</taxon>
        <taxon>Trifolium</taxon>
    </lineage>
</organism>
<evidence type="ECO:0000313" key="3">
    <source>
        <dbReference type="Proteomes" id="UP000265520"/>
    </source>
</evidence>
<dbReference type="EMBL" id="LXQA010010085">
    <property type="protein sequence ID" value="MCH86296.1"/>
    <property type="molecule type" value="Genomic_DNA"/>
</dbReference>
<name>A0A392MFL2_9FABA</name>
<evidence type="ECO:0000256" key="1">
    <source>
        <dbReference type="SAM" id="MobiDB-lite"/>
    </source>
</evidence>
<feature type="compositionally biased region" description="Polar residues" evidence="1">
    <location>
        <begin position="25"/>
        <end position="38"/>
    </location>
</feature>
<dbReference type="AlphaFoldDB" id="A0A392MFL2"/>
<feature type="compositionally biased region" description="Polar residues" evidence="1">
    <location>
        <begin position="203"/>
        <end position="220"/>
    </location>
</feature>
<comment type="caution">
    <text evidence="2">The sequence shown here is derived from an EMBL/GenBank/DDBJ whole genome shotgun (WGS) entry which is preliminary data.</text>
</comment>
<feature type="region of interest" description="Disordered" evidence="1">
    <location>
        <begin position="20"/>
        <end position="52"/>
    </location>
</feature>